<gene>
    <name evidence="1" type="ordered locus">Selin_1278</name>
</gene>
<reference evidence="1 2" key="1">
    <citation type="submission" date="2010-12" db="EMBL/GenBank/DDBJ databases">
        <title>Complete sequence of Desulfurispirillum indicum S5.</title>
        <authorList>
            <consortium name="US DOE Joint Genome Institute"/>
            <person name="Lucas S."/>
            <person name="Copeland A."/>
            <person name="Lapidus A."/>
            <person name="Cheng J.-F."/>
            <person name="Goodwin L."/>
            <person name="Pitluck S."/>
            <person name="Chertkov O."/>
            <person name="Held B."/>
            <person name="Detter J.C."/>
            <person name="Han C."/>
            <person name="Tapia R."/>
            <person name="Land M."/>
            <person name="Hauser L."/>
            <person name="Kyrpides N."/>
            <person name="Ivanova N."/>
            <person name="Mikhailova N."/>
            <person name="Haggblom M."/>
            <person name="Rauschenbach I."/>
            <person name="Bini E."/>
            <person name="Woyke T."/>
        </authorList>
    </citation>
    <scope>NUCLEOTIDE SEQUENCE [LARGE SCALE GENOMIC DNA]</scope>
    <source>
        <strain evidence="2">ATCC BAA-1389 / DSM 22839 / S5</strain>
    </source>
</reference>
<dbReference type="HOGENOM" id="CLU_1223130_0_0_0"/>
<sequence length="226" mass="24649">MLRYIFTLFLIITVPLLILTGCSKPVEIFAPSNSNVHVMTKKLAIERPDQDTQHYFVIKEGATPETTVVEIGRQVVPPQIPAYPAEHSAKAAAPRAAETERVNRTDLLPPPLYSYQSSRNTSNTMGQQGVNGNQQPAFGAPVINNSYQYYHQPQFMPQAYGMPQQGFAPQQGMGMPGPYGSPAMGMGAPFAASNPYAPPMMPYQALPYAGQPVPIMPVQPVPFSVQ</sequence>
<proteinExistence type="predicted"/>
<dbReference type="PROSITE" id="PS51257">
    <property type="entry name" value="PROKAR_LIPOPROTEIN"/>
    <property type="match status" value="1"/>
</dbReference>
<keyword evidence="2" id="KW-1185">Reference proteome</keyword>
<dbReference type="RefSeq" id="WP_013505894.1">
    <property type="nucleotide sequence ID" value="NC_014836.1"/>
</dbReference>
<accession>E6W537</accession>
<organism evidence="1 2">
    <name type="scientific">Desulfurispirillum indicum (strain ATCC BAA-1389 / DSM 22839 / S5)</name>
    <dbReference type="NCBI Taxonomy" id="653733"/>
    <lineage>
        <taxon>Bacteria</taxon>
        <taxon>Pseudomonadati</taxon>
        <taxon>Chrysiogenota</taxon>
        <taxon>Chrysiogenia</taxon>
        <taxon>Chrysiogenales</taxon>
        <taxon>Chrysiogenaceae</taxon>
        <taxon>Desulfurispirillum</taxon>
    </lineage>
</organism>
<dbReference type="Proteomes" id="UP000002572">
    <property type="component" value="Chromosome"/>
</dbReference>
<evidence type="ECO:0000313" key="2">
    <source>
        <dbReference type="Proteomes" id="UP000002572"/>
    </source>
</evidence>
<evidence type="ECO:0000313" key="1">
    <source>
        <dbReference type="EMBL" id="ADU66013.1"/>
    </source>
</evidence>
<name>E6W537_DESIS</name>
<dbReference type="STRING" id="653733.Selin_1278"/>
<dbReference type="KEGG" id="din:Selin_1278"/>
<protein>
    <recommendedName>
        <fullName evidence="3">Lipoprotein</fullName>
    </recommendedName>
</protein>
<dbReference type="AlphaFoldDB" id="E6W537"/>
<dbReference type="InParanoid" id="E6W537"/>
<dbReference type="EMBL" id="CP002432">
    <property type="protein sequence ID" value="ADU66013.1"/>
    <property type="molecule type" value="Genomic_DNA"/>
</dbReference>
<evidence type="ECO:0008006" key="3">
    <source>
        <dbReference type="Google" id="ProtNLM"/>
    </source>
</evidence>